<dbReference type="GO" id="GO:0016787">
    <property type="term" value="F:hydrolase activity"/>
    <property type="evidence" value="ECO:0007669"/>
    <property type="project" value="UniProtKB-KW"/>
</dbReference>
<feature type="domain" description="Helicase ATP-binding" evidence="2">
    <location>
        <begin position="93"/>
        <end position="207"/>
    </location>
</feature>
<dbReference type="GO" id="GO:0005524">
    <property type="term" value="F:ATP binding"/>
    <property type="evidence" value="ECO:0007669"/>
    <property type="project" value="InterPro"/>
</dbReference>
<dbReference type="PROSITE" id="PS51192">
    <property type="entry name" value="HELICASE_ATP_BIND_1"/>
    <property type="match status" value="1"/>
</dbReference>
<evidence type="ECO:0000313" key="4">
    <source>
        <dbReference type="Proteomes" id="UP000054937"/>
    </source>
</evidence>
<sequence>MDGQNNIDLSCSKIQNQQSFQDNNLTIPYLLEQLKQKENGQINQPVHKQSQTRDIQEKNNETRFLSQNSQELQKIQKDQQQANLQMRDYQQQVFKQCVEKNTIIFLETGTGKTFIVICLIVYFAHKNPGKKVIFLARTVILLEQQTEEIKIHLEAAIKFVENYLQQYENDNSKINEEELTLQIKEKLYTENNFDYCFPNKRHKRTRQ</sequence>
<feature type="coiled-coil region" evidence="1">
    <location>
        <begin position="150"/>
        <end position="184"/>
    </location>
</feature>
<keyword evidence="3" id="KW-0378">Hydrolase</keyword>
<evidence type="ECO:0000259" key="2">
    <source>
        <dbReference type="PROSITE" id="PS51192"/>
    </source>
</evidence>
<dbReference type="InterPro" id="IPR051363">
    <property type="entry name" value="RLR_Helicase"/>
</dbReference>
<dbReference type="InParanoid" id="A0A0V0QKN4"/>
<name>A0A0V0QKN4_PSEPJ</name>
<dbReference type="Gene3D" id="3.40.50.300">
    <property type="entry name" value="P-loop containing nucleotide triphosphate hydrolases"/>
    <property type="match status" value="1"/>
</dbReference>
<comment type="caution">
    <text evidence="3">The sequence shown here is derived from an EMBL/GenBank/DDBJ whole genome shotgun (WGS) entry which is preliminary data.</text>
</comment>
<dbReference type="EMBL" id="LDAU01000152">
    <property type="protein sequence ID" value="KRX02756.1"/>
    <property type="molecule type" value="Genomic_DNA"/>
</dbReference>
<accession>A0A0V0QKN4</accession>
<dbReference type="GO" id="GO:0003677">
    <property type="term" value="F:DNA binding"/>
    <property type="evidence" value="ECO:0007669"/>
    <property type="project" value="InterPro"/>
</dbReference>
<reference evidence="3 4" key="1">
    <citation type="journal article" date="2015" name="Sci. Rep.">
        <title>Genome of the facultative scuticociliatosis pathogen Pseudocohnilembus persalinus provides insight into its virulence through horizontal gene transfer.</title>
        <authorList>
            <person name="Xiong J."/>
            <person name="Wang G."/>
            <person name="Cheng J."/>
            <person name="Tian M."/>
            <person name="Pan X."/>
            <person name="Warren A."/>
            <person name="Jiang C."/>
            <person name="Yuan D."/>
            <person name="Miao W."/>
        </authorList>
    </citation>
    <scope>NUCLEOTIDE SEQUENCE [LARGE SCALE GENOMIC DNA]</scope>
    <source>
        <strain evidence="3">36N120E</strain>
    </source>
</reference>
<gene>
    <name evidence="3" type="ORF">PPERSA_02246</name>
</gene>
<protein>
    <submittedName>
        <fullName evidence="3">p-loop containing nucleoside triphosphate hydrolase</fullName>
    </submittedName>
</protein>
<evidence type="ECO:0000313" key="3">
    <source>
        <dbReference type="EMBL" id="KRX02756.1"/>
    </source>
</evidence>
<proteinExistence type="predicted"/>
<dbReference type="PANTHER" id="PTHR14074">
    <property type="entry name" value="HELICASE WITH DEATH DOMAIN-RELATED"/>
    <property type="match status" value="1"/>
</dbReference>
<dbReference type="InterPro" id="IPR014001">
    <property type="entry name" value="Helicase_ATP-bd"/>
</dbReference>
<evidence type="ECO:0000256" key="1">
    <source>
        <dbReference type="SAM" id="Coils"/>
    </source>
</evidence>
<dbReference type="Proteomes" id="UP000054937">
    <property type="component" value="Unassembled WGS sequence"/>
</dbReference>
<dbReference type="OrthoDB" id="416741at2759"/>
<keyword evidence="1" id="KW-0175">Coiled coil</keyword>
<organism evidence="3 4">
    <name type="scientific">Pseudocohnilembus persalinus</name>
    <name type="common">Ciliate</name>
    <dbReference type="NCBI Taxonomy" id="266149"/>
    <lineage>
        <taxon>Eukaryota</taxon>
        <taxon>Sar</taxon>
        <taxon>Alveolata</taxon>
        <taxon>Ciliophora</taxon>
        <taxon>Intramacronucleata</taxon>
        <taxon>Oligohymenophorea</taxon>
        <taxon>Scuticociliatia</taxon>
        <taxon>Philasterida</taxon>
        <taxon>Pseudocohnilembidae</taxon>
        <taxon>Pseudocohnilembus</taxon>
    </lineage>
</organism>
<keyword evidence="4" id="KW-1185">Reference proteome</keyword>
<dbReference type="InterPro" id="IPR006935">
    <property type="entry name" value="Helicase/UvrB_N"/>
</dbReference>
<dbReference type="SUPFAM" id="SSF52540">
    <property type="entry name" value="P-loop containing nucleoside triphosphate hydrolases"/>
    <property type="match status" value="1"/>
</dbReference>
<feature type="coiled-coil region" evidence="1">
    <location>
        <begin position="65"/>
        <end position="92"/>
    </location>
</feature>
<dbReference type="AlphaFoldDB" id="A0A0V0QKN4"/>
<dbReference type="Pfam" id="PF04851">
    <property type="entry name" value="ResIII"/>
    <property type="match status" value="1"/>
</dbReference>
<dbReference type="PANTHER" id="PTHR14074:SF16">
    <property type="entry name" value="ANTIVIRAL INNATE IMMUNE RESPONSE RECEPTOR RIG-I"/>
    <property type="match status" value="1"/>
</dbReference>
<dbReference type="GO" id="GO:0005737">
    <property type="term" value="C:cytoplasm"/>
    <property type="evidence" value="ECO:0007669"/>
    <property type="project" value="TreeGrafter"/>
</dbReference>
<dbReference type="InterPro" id="IPR027417">
    <property type="entry name" value="P-loop_NTPase"/>
</dbReference>